<dbReference type="InterPro" id="IPR001714">
    <property type="entry name" value="Pept_M24_MAP"/>
</dbReference>
<dbReference type="GO" id="GO:0005829">
    <property type="term" value="C:cytosol"/>
    <property type="evidence" value="ECO:0007669"/>
    <property type="project" value="TreeGrafter"/>
</dbReference>
<comment type="caution">
    <text evidence="9">The sequence shown here is derived from an EMBL/GenBank/DDBJ whole genome shotgun (WGS) entry which is preliminary data.</text>
</comment>
<dbReference type="SUPFAM" id="SSF55920">
    <property type="entry name" value="Creatinase/aminopeptidase"/>
    <property type="match status" value="1"/>
</dbReference>
<evidence type="ECO:0000256" key="5">
    <source>
        <dbReference type="ARBA" id="ARBA00022801"/>
    </source>
</evidence>
<organism evidence="9 10">
    <name type="scientific">Cohnella nanjingensis</name>
    <dbReference type="NCBI Taxonomy" id="1387779"/>
    <lineage>
        <taxon>Bacteria</taxon>
        <taxon>Bacillati</taxon>
        <taxon>Bacillota</taxon>
        <taxon>Bacilli</taxon>
        <taxon>Bacillales</taxon>
        <taxon>Paenibacillaceae</taxon>
        <taxon>Cohnella</taxon>
    </lineage>
</organism>
<gene>
    <name evidence="6 9" type="primary">map</name>
    <name evidence="9" type="ORF">H7C19_13880</name>
</gene>
<dbReference type="PANTHER" id="PTHR43330:SF17">
    <property type="entry name" value="METHIONINE AMINOPEPTIDASE"/>
    <property type="match status" value="1"/>
</dbReference>
<feature type="binding site" evidence="6">
    <location>
        <position position="94"/>
    </location>
    <ligand>
        <name>a divalent metal cation</name>
        <dbReference type="ChEBI" id="CHEBI:60240"/>
        <label>1</label>
    </ligand>
</feature>
<dbReference type="Pfam" id="PF00557">
    <property type="entry name" value="Peptidase_M24"/>
    <property type="match status" value="1"/>
</dbReference>
<dbReference type="RefSeq" id="WP_185143241.1">
    <property type="nucleotide sequence ID" value="NZ_JACJVP010000023.1"/>
</dbReference>
<evidence type="ECO:0000256" key="1">
    <source>
        <dbReference type="ARBA" id="ARBA00002521"/>
    </source>
</evidence>
<feature type="binding site" evidence="6">
    <location>
        <position position="232"/>
    </location>
    <ligand>
        <name>a divalent metal cation</name>
        <dbReference type="ChEBI" id="CHEBI:60240"/>
        <label>2</label>
        <note>catalytic</note>
    </ligand>
</feature>
<comment type="cofactor">
    <cofactor evidence="6">
        <name>Co(2+)</name>
        <dbReference type="ChEBI" id="CHEBI:48828"/>
    </cofactor>
    <cofactor evidence="6">
        <name>Zn(2+)</name>
        <dbReference type="ChEBI" id="CHEBI:29105"/>
    </cofactor>
    <cofactor evidence="6">
        <name>Mn(2+)</name>
        <dbReference type="ChEBI" id="CHEBI:29035"/>
    </cofactor>
    <cofactor evidence="6">
        <name>Fe(2+)</name>
        <dbReference type="ChEBI" id="CHEBI:29033"/>
    </cofactor>
    <text evidence="6">Binds 2 divalent metal cations per subunit. Has a high-affinity and a low affinity metal-binding site. The true nature of the physiological cofactor is under debate. The enzyme is active with cobalt, zinc, manganese or divalent iron ions. Most likely, methionine aminopeptidases function as mononuclear Fe(2+)-metalloproteases under physiological conditions, and the catalytically relevant metal-binding site has been assigned to the histidine-containing high-affinity site.</text>
</comment>
<accession>A0A7X0RSQ9</accession>
<comment type="subunit">
    <text evidence="6">Monomer.</text>
</comment>
<comment type="catalytic activity">
    <reaction evidence="6 7">
        <text>Release of N-terminal amino acids, preferentially methionine, from peptides and arylamides.</text>
        <dbReference type="EC" id="3.4.11.18"/>
    </reaction>
</comment>
<dbReference type="GO" id="GO:0004239">
    <property type="term" value="F:initiator methionyl aminopeptidase activity"/>
    <property type="evidence" value="ECO:0007669"/>
    <property type="project" value="UniProtKB-UniRule"/>
</dbReference>
<dbReference type="InterPro" id="IPR036005">
    <property type="entry name" value="Creatinase/aminopeptidase-like"/>
</dbReference>
<feature type="binding site" evidence="6">
    <location>
        <position position="105"/>
    </location>
    <ligand>
        <name>a divalent metal cation</name>
        <dbReference type="ChEBI" id="CHEBI:60240"/>
        <label>1</label>
    </ligand>
</feature>
<dbReference type="InterPro" id="IPR002467">
    <property type="entry name" value="Pept_M24A_MAP1"/>
</dbReference>
<dbReference type="PANTHER" id="PTHR43330">
    <property type="entry name" value="METHIONINE AMINOPEPTIDASE"/>
    <property type="match status" value="1"/>
</dbReference>
<evidence type="ECO:0000313" key="10">
    <source>
        <dbReference type="Proteomes" id="UP000547209"/>
    </source>
</evidence>
<keyword evidence="10" id="KW-1185">Reference proteome</keyword>
<evidence type="ECO:0000256" key="2">
    <source>
        <dbReference type="ARBA" id="ARBA00022438"/>
    </source>
</evidence>
<keyword evidence="3 6" id="KW-0645">Protease</keyword>
<feature type="binding site" evidence="6">
    <location>
        <position position="105"/>
    </location>
    <ligand>
        <name>a divalent metal cation</name>
        <dbReference type="ChEBI" id="CHEBI:60240"/>
        <label>2</label>
        <note>catalytic</note>
    </ligand>
</feature>
<dbReference type="NCBIfam" id="TIGR00500">
    <property type="entry name" value="met_pdase_I"/>
    <property type="match status" value="1"/>
</dbReference>
<dbReference type="Gene3D" id="3.90.230.10">
    <property type="entry name" value="Creatinase/methionine aminopeptidase superfamily"/>
    <property type="match status" value="1"/>
</dbReference>
<reference evidence="9 10" key="1">
    <citation type="submission" date="2020-08" db="EMBL/GenBank/DDBJ databases">
        <title>Cohnella phylogeny.</title>
        <authorList>
            <person name="Dunlap C."/>
        </authorList>
    </citation>
    <scope>NUCLEOTIDE SEQUENCE [LARGE SCALE GENOMIC DNA]</scope>
    <source>
        <strain evidence="9 10">DSM 28246</strain>
    </source>
</reference>
<dbReference type="Proteomes" id="UP000547209">
    <property type="component" value="Unassembled WGS sequence"/>
</dbReference>
<evidence type="ECO:0000259" key="8">
    <source>
        <dbReference type="Pfam" id="PF00557"/>
    </source>
</evidence>
<dbReference type="GO" id="GO:0070006">
    <property type="term" value="F:metalloaminopeptidase activity"/>
    <property type="evidence" value="ECO:0007669"/>
    <property type="project" value="UniProtKB-UniRule"/>
</dbReference>
<dbReference type="AlphaFoldDB" id="A0A7X0RSQ9"/>
<dbReference type="PRINTS" id="PR00599">
    <property type="entry name" value="MAPEPTIDASE"/>
</dbReference>
<evidence type="ECO:0000256" key="4">
    <source>
        <dbReference type="ARBA" id="ARBA00022723"/>
    </source>
</evidence>
<comment type="function">
    <text evidence="1 6">Removes the N-terminal methionine from nascent proteins. The N-terminal methionine is often cleaved when the second residue in the primary sequence is small and uncharged (Met-Ala-, Cys, Gly, Pro, Ser, Thr, or Val). Requires deformylation of the N(alpha)-formylated initiator methionine before it can be hydrolyzed.</text>
</comment>
<sequence>MLTLKSPSEIERIRAAGAVVAACHKEIAKMIRPGVATWDIEELVEDVLARHGARAFTKGYNGYRYATCASVNDVIAHGFPNRTPLKSGDLVKIDIVAELDGWLGDSAWCYGVGELSPAAAKLMRVTKECLDIGIKHAVIGNRIGDAMHPLQQHAEANGYSCVRELAAHGIGRELHEEPSFIHVGTPGKGFRFKEGMVITIEPMINAGTWRMTIDDDGWTARTADGKLSAQFEHTIAITKDGPVILTAHDDE</sequence>
<dbReference type="HAMAP" id="MF_01974">
    <property type="entry name" value="MetAP_1"/>
    <property type="match status" value="1"/>
</dbReference>
<feature type="domain" description="Peptidase M24" evidence="8">
    <location>
        <begin position="11"/>
        <end position="239"/>
    </location>
</feature>
<feature type="binding site" evidence="6">
    <location>
        <position position="232"/>
    </location>
    <ligand>
        <name>a divalent metal cation</name>
        <dbReference type="ChEBI" id="CHEBI:60240"/>
        <label>1</label>
    </ligand>
</feature>
<evidence type="ECO:0000256" key="6">
    <source>
        <dbReference type="HAMAP-Rule" id="MF_01974"/>
    </source>
</evidence>
<dbReference type="EC" id="3.4.11.18" evidence="6 7"/>
<dbReference type="InterPro" id="IPR000994">
    <property type="entry name" value="Pept_M24"/>
</dbReference>
<feature type="binding site" evidence="6">
    <location>
        <position position="201"/>
    </location>
    <ligand>
        <name>a divalent metal cation</name>
        <dbReference type="ChEBI" id="CHEBI:60240"/>
        <label>2</label>
        <note>catalytic</note>
    </ligand>
</feature>
<comment type="similarity">
    <text evidence="6">Belongs to the peptidase M24A family. Methionine aminopeptidase type 1 subfamily.</text>
</comment>
<dbReference type="GO" id="GO:0006508">
    <property type="term" value="P:proteolysis"/>
    <property type="evidence" value="ECO:0007669"/>
    <property type="project" value="UniProtKB-KW"/>
</dbReference>
<keyword evidence="5 6" id="KW-0378">Hydrolase</keyword>
<feature type="binding site" evidence="6">
    <location>
        <position position="175"/>
    </location>
    <ligand>
        <name>substrate</name>
    </ligand>
</feature>
<dbReference type="GO" id="GO:0046872">
    <property type="term" value="F:metal ion binding"/>
    <property type="evidence" value="ECO:0007669"/>
    <property type="project" value="UniProtKB-UniRule"/>
</dbReference>
<proteinExistence type="inferred from homology"/>
<protein>
    <recommendedName>
        <fullName evidence="6 7">Methionine aminopeptidase</fullName>
        <shortName evidence="6">MAP</shortName>
        <shortName evidence="6">MetAP</shortName>
        <ecNumber evidence="6 7">3.4.11.18</ecNumber>
    </recommendedName>
    <alternativeName>
        <fullName evidence="6">Peptidase M</fullName>
    </alternativeName>
</protein>
<evidence type="ECO:0000313" key="9">
    <source>
        <dbReference type="EMBL" id="MBB6671776.1"/>
    </source>
</evidence>
<name>A0A7X0RSQ9_9BACL</name>
<keyword evidence="2 6" id="KW-0031">Aminopeptidase</keyword>
<feature type="binding site" evidence="6">
    <location>
        <position position="168"/>
    </location>
    <ligand>
        <name>a divalent metal cation</name>
        <dbReference type="ChEBI" id="CHEBI:60240"/>
        <label>2</label>
        <note>catalytic</note>
    </ligand>
</feature>
<dbReference type="CDD" id="cd01086">
    <property type="entry name" value="MetAP1"/>
    <property type="match status" value="1"/>
</dbReference>
<keyword evidence="4 6" id="KW-0479">Metal-binding</keyword>
<dbReference type="EMBL" id="JACJVP010000023">
    <property type="protein sequence ID" value="MBB6671776.1"/>
    <property type="molecule type" value="Genomic_DNA"/>
</dbReference>
<evidence type="ECO:0000256" key="3">
    <source>
        <dbReference type="ARBA" id="ARBA00022670"/>
    </source>
</evidence>
<feature type="binding site" evidence="6">
    <location>
        <position position="77"/>
    </location>
    <ligand>
        <name>substrate</name>
    </ligand>
</feature>
<evidence type="ECO:0000256" key="7">
    <source>
        <dbReference type="RuleBase" id="RU003653"/>
    </source>
</evidence>